<keyword evidence="2" id="KW-1185">Reference proteome</keyword>
<protein>
    <recommendedName>
        <fullName evidence="3">Flagellar hook-length control protein-like C-terminal domain-containing protein</fullName>
    </recommendedName>
</protein>
<dbReference type="EMBL" id="JTFC01000031">
    <property type="protein sequence ID" value="RUS55364.1"/>
    <property type="molecule type" value="Genomic_DNA"/>
</dbReference>
<dbReference type="Proteomes" id="UP000288623">
    <property type="component" value="Unassembled WGS sequence"/>
</dbReference>
<evidence type="ECO:0000313" key="1">
    <source>
        <dbReference type="EMBL" id="RUS55364.1"/>
    </source>
</evidence>
<accession>A0A433RT79</accession>
<dbReference type="RefSeq" id="WP_126990767.1">
    <property type="nucleotide sequence ID" value="NZ_JTFC01000031.1"/>
</dbReference>
<proteinExistence type="predicted"/>
<reference evidence="1 2" key="1">
    <citation type="submission" date="2014-11" db="EMBL/GenBank/DDBJ databases">
        <title>Genome sequence and analysis of novel Kurthia sp.</title>
        <authorList>
            <person name="Lawson J.N."/>
            <person name="Gonzalez J.E."/>
            <person name="Rinauldi L."/>
            <person name="Xuan Z."/>
            <person name="Firman A."/>
            <person name="Shaddox L."/>
            <person name="Trudeau A."/>
            <person name="Shah S."/>
            <person name="Reiman D."/>
        </authorList>
    </citation>
    <scope>NUCLEOTIDE SEQUENCE [LARGE SCALE GENOMIC DNA]</scope>
    <source>
        <strain evidence="1 2">3B1D</strain>
    </source>
</reference>
<sequence>MNLTGVNVQQSQMQTTQQAVVVKEGQVLHGTITKLYPDQKVEIQVGNQKMMAQLETPLKAGDAHFFQVTVISPNLSLKVVSGPLTSQSASQQALQLINSMDLPDSKEMQQIVKQFLKNDVPMSREQLIQAEQVLRATTIPTTQALDALSKIVQLKLPMTESSLQAIVQGGAKTGFQAALNNLQQLIQNDATLSTTLKDTLLNSLLRLEKPLAIETGSIMLAKMLDSLISTATNASTKQAMLSMLRQAGVLPQNANMMNFLSGALGKVDANPTQTLQNALQLVQQSPQNVEARIGLQQAVLNHTGLNTASKEAIITALNRVQISPTNTYTAQLNTATTNAMKTADSLTPAQLLTAVVQTKSTNIAPVLTQLTQSVNQDTQLSVATKEAIQTLVQKFNTTPATAQSIQNLAKLVQQELVKDYSGQLQQQPFQQNASQQTKTQLMQLLGVQPKLMDEALEALTYQTTKNVNATAQQLLQNTELQLQQQLNGKAFETILRHTLQNLGLNYEANLNNKETNLEQLQQQLKPQLMALLQDESAHSATRQAAENIISRMNGMHFLSGENGPQHQLIMQVPLELFGRQTDATLQWNGRMKKNGKIDTDYARVMFYLDLASLEETIIDMQVQSRVVTVTVYNEKQDLALFAEPLRESLEKGLQTHDYKLSGVLIKSFERVEKEVKPIFHATTTNGEGGVDLRI</sequence>
<evidence type="ECO:0008006" key="3">
    <source>
        <dbReference type="Google" id="ProtNLM"/>
    </source>
</evidence>
<dbReference type="AlphaFoldDB" id="A0A433RT79"/>
<name>A0A433RT79_9BACL</name>
<organism evidence="1 2">
    <name type="scientific">Candidatus Kurthia intestinigallinarum</name>
    <dbReference type="NCBI Taxonomy" id="1562256"/>
    <lineage>
        <taxon>Bacteria</taxon>
        <taxon>Bacillati</taxon>
        <taxon>Bacillota</taxon>
        <taxon>Bacilli</taxon>
        <taxon>Bacillales</taxon>
        <taxon>Caryophanaceae</taxon>
        <taxon>Kurthia</taxon>
    </lineage>
</organism>
<comment type="caution">
    <text evidence="1">The sequence shown here is derived from an EMBL/GenBank/DDBJ whole genome shotgun (WGS) entry which is preliminary data.</text>
</comment>
<gene>
    <name evidence="1" type="ORF">QI30_10515</name>
</gene>
<dbReference type="OrthoDB" id="2351076at2"/>
<evidence type="ECO:0000313" key="2">
    <source>
        <dbReference type="Proteomes" id="UP000288623"/>
    </source>
</evidence>